<feature type="modified residue" description="4-aspartylphosphate" evidence="4">
    <location>
        <position position="69"/>
    </location>
</feature>
<gene>
    <name evidence="7" type="ORF">PQR57_28485</name>
</gene>
<reference evidence="7 8" key="1">
    <citation type="journal article" date="2024" name="Chem. Sci.">
        <title>Discovery of megapolipeptins by genome mining of a Burkholderiales bacteria collection.</title>
        <authorList>
            <person name="Paulo B.S."/>
            <person name="Recchia M.J.J."/>
            <person name="Lee S."/>
            <person name="Fergusson C.H."/>
            <person name="Romanowski S.B."/>
            <person name="Hernandez A."/>
            <person name="Krull N."/>
            <person name="Liu D.Y."/>
            <person name="Cavanagh H."/>
            <person name="Bos A."/>
            <person name="Gray C.A."/>
            <person name="Murphy B.T."/>
            <person name="Linington R.G."/>
            <person name="Eustaquio A.S."/>
        </authorList>
    </citation>
    <scope>NUCLEOTIDE SEQUENCE [LARGE SCALE GENOMIC DNA]</scope>
    <source>
        <strain evidence="7 8">RL17-350-BIC-A</strain>
    </source>
</reference>
<evidence type="ECO:0000256" key="1">
    <source>
        <dbReference type="ARBA" id="ARBA00023015"/>
    </source>
</evidence>
<evidence type="ECO:0000259" key="6">
    <source>
        <dbReference type="PROSITE" id="PS50110"/>
    </source>
</evidence>
<dbReference type="InterPro" id="IPR001789">
    <property type="entry name" value="Sig_transdc_resp-reg_receiver"/>
</dbReference>
<accession>A0ABW9AYA0</accession>
<proteinExistence type="predicted"/>
<dbReference type="SMART" id="SM00448">
    <property type="entry name" value="REC"/>
    <property type="match status" value="1"/>
</dbReference>
<dbReference type="PROSITE" id="PS50110">
    <property type="entry name" value="RESPONSE_REGULATORY"/>
    <property type="match status" value="1"/>
</dbReference>
<dbReference type="SUPFAM" id="SSF46894">
    <property type="entry name" value="C-terminal effector domain of the bipartite response regulators"/>
    <property type="match status" value="1"/>
</dbReference>
<keyword evidence="1" id="KW-0805">Transcription regulation</keyword>
<sequence>MTTRPTRRTTDKSETTDASVIYVVDDDKGIRLALDLLLRSVGLRVETFESPDEFLQFPHSAGPSCLILDVRLRGKSGMAFHQEIVNSGMRIPVVFMTGHGDIEMGVKAMKAGALDFFAKPFKDQDMLDAVAHALARDSERLAAEAALAGLRAAYQSLSPREKEVMGFVLSGLLNKQIASEMNLSEITVKVHRGQVMRKMNARSMPDLVRKAESLGIKPCLPDGRQC</sequence>
<dbReference type="CDD" id="cd17537">
    <property type="entry name" value="REC_FixJ"/>
    <property type="match status" value="1"/>
</dbReference>
<dbReference type="Pfam" id="PF00196">
    <property type="entry name" value="GerE"/>
    <property type="match status" value="1"/>
</dbReference>
<dbReference type="Pfam" id="PF00072">
    <property type="entry name" value="Response_reg"/>
    <property type="match status" value="1"/>
</dbReference>
<dbReference type="SMART" id="SM00421">
    <property type="entry name" value="HTH_LUXR"/>
    <property type="match status" value="1"/>
</dbReference>
<evidence type="ECO:0000256" key="2">
    <source>
        <dbReference type="ARBA" id="ARBA00023125"/>
    </source>
</evidence>
<dbReference type="CDD" id="cd06170">
    <property type="entry name" value="LuxR_C_like"/>
    <property type="match status" value="1"/>
</dbReference>
<comment type="caution">
    <text evidence="7">The sequence shown here is derived from an EMBL/GenBank/DDBJ whole genome shotgun (WGS) entry which is preliminary data.</text>
</comment>
<dbReference type="InterPro" id="IPR000792">
    <property type="entry name" value="Tscrpt_reg_LuxR_C"/>
</dbReference>
<evidence type="ECO:0000259" key="5">
    <source>
        <dbReference type="PROSITE" id="PS50043"/>
    </source>
</evidence>
<evidence type="ECO:0000313" key="8">
    <source>
        <dbReference type="Proteomes" id="UP001629230"/>
    </source>
</evidence>
<evidence type="ECO:0000313" key="7">
    <source>
        <dbReference type="EMBL" id="MFM0004946.1"/>
    </source>
</evidence>
<dbReference type="Proteomes" id="UP001629230">
    <property type="component" value="Unassembled WGS sequence"/>
</dbReference>
<keyword evidence="3" id="KW-0804">Transcription</keyword>
<dbReference type="PROSITE" id="PS50043">
    <property type="entry name" value="HTH_LUXR_2"/>
    <property type="match status" value="1"/>
</dbReference>
<dbReference type="InterPro" id="IPR011006">
    <property type="entry name" value="CheY-like_superfamily"/>
</dbReference>
<dbReference type="Gene3D" id="1.10.10.10">
    <property type="entry name" value="Winged helix-like DNA-binding domain superfamily/Winged helix DNA-binding domain"/>
    <property type="match status" value="1"/>
</dbReference>
<dbReference type="InterPro" id="IPR016032">
    <property type="entry name" value="Sig_transdc_resp-reg_C-effctor"/>
</dbReference>
<keyword evidence="2" id="KW-0238">DNA-binding</keyword>
<organism evidence="7 8">
    <name type="scientific">Paraburkholderia dipogonis</name>
    <dbReference type="NCBI Taxonomy" id="1211383"/>
    <lineage>
        <taxon>Bacteria</taxon>
        <taxon>Pseudomonadati</taxon>
        <taxon>Pseudomonadota</taxon>
        <taxon>Betaproteobacteria</taxon>
        <taxon>Burkholderiales</taxon>
        <taxon>Burkholderiaceae</taxon>
        <taxon>Paraburkholderia</taxon>
    </lineage>
</organism>
<dbReference type="PANTHER" id="PTHR44688:SF16">
    <property type="entry name" value="DNA-BINDING TRANSCRIPTIONAL ACTIVATOR DEVR_DOSR"/>
    <property type="match status" value="1"/>
</dbReference>
<keyword evidence="4" id="KW-0597">Phosphoprotein</keyword>
<feature type="domain" description="HTH luxR-type" evidence="5">
    <location>
        <begin position="150"/>
        <end position="215"/>
    </location>
</feature>
<evidence type="ECO:0000256" key="3">
    <source>
        <dbReference type="ARBA" id="ARBA00023163"/>
    </source>
</evidence>
<keyword evidence="8" id="KW-1185">Reference proteome</keyword>
<dbReference type="PANTHER" id="PTHR44688">
    <property type="entry name" value="DNA-BINDING TRANSCRIPTIONAL ACTIVATOR DEVR_DOSR"/>
    <property type="match status" value="1"/>
</dbReference>
<dbReference type="EMBL" id="JAQQEZ010000024">
    <property type="protein sequence ID" value="MFM0004946.1"/>
    <property type="molecule type" value="Genomic_DNA"/>
</dbReference>
<dbReference type="RefSeq" id="WP_132381217.1">
    <property type="nucleotide sequence ID" value="NZ_JAQQEZ010000024.1"/>
</dbReference>
<dbReference type="Gene3D" id="3.40.50.2300">
    <property type="match status" value="1"/>
</dbReference>
<dbReference type="PRINTS" id="PR00038">
    <property type="entry name" value="HTHLUXR"/>
</dbReference>
<name>A0ABW9AYA0_9BURK</name>
<protein>
    <submittedName>
        <fullName evidence="7">Response regulator</fullName>
    </submittedName>
</protein>
<dbReference type="SUPFAM" id="SSF52172">
    <property type="entry name" value="CheY-like"/>
    <property type="match status" value="1"/>
</dbReference>
<evidence type="ECO:0000256" key="4">
    <source>
        <dbReference type="PROSITE-ProRule" id="PRU00169"/>
    </source>
</evidence>
<feature type="domain" description="Response regulatory" evidence="6">
    <location>
        <begin position="20"/>
        <end position="134"/>
    </location>
</feature>
<dbReference type="InterPro" id="IPR036388">
    <property type="entry name" value="WH-like_DNA-bd_sf"/>
</dbReference>